<evidence type="ECO:0000256" key="1">
    <source>
        <dbReference type="ARBA" id="ARBA00004651"/>
    </source>
</evidence>
<dbReference type="RefSeq" id="WP_275029869.1">
    <property type="nucleotide sequence ID" value="NZ_CP118615.1"/>
</dbReference>
<evidence type="ECO:0000313" key="8">
    <source>
        <dbReference type="EMBL" id="WDZ83381.1"/>
    </source>
</evidence>
<reference evidence="8 9" key="1">
    <citation type="submission" date="2023-02" db="EMBL/GenBank/DDBJ databases">
        <authorList>
            <person name="Mo P."/>
        </authorList>
    </citation>
    <scope>NUCLEOTIDE SEQUENCE [LARGE SCALE GENOMIC DNA]</scope>
    <source>
        <strain evidence="8 9">HUAS 3</strain>
    </source>
</reference>
<evidence type="ECO:0000256" key="6">
    <source>
        <dbReference type="SAM" id="Phobius"/>
    </source>
</evidence>
<dbReference type="Gene3D" id="1.20.1250.20">
    <property type="entry name" value="MFS general substrate transporter like domains"/>
    <property type="match status" value="1"/>
</dbReference>
<protein>
    <submittedName>
        <fullName evidence="8">MFS transporter</fullName>
    </submittedName>
</protein>
<dbReference type="CDD" id="cd17321">
    <property type="entry name" value="MFS_MMR_MDR_like"/>
    <property type="match status" value="1"/>
</dbReference>
<feature type="transmembrane region" description="Helical" evidence="6">
    <location>
        <begin position="80"/>
        <end position="102"/>
    </location>
</feature>
<accession>A0ABY7ZLQ9</accession>
<dbReference type="InterPro" id="IPR036259">
    <property type="entry name" value="MFS_trans_sf"/>
</dbReference>
<evidence type="ECO:0000256" key="3">
    <source>
        <dbReference type="ARBA" id="ARBA00022692"/>
    </source>
</evidence>
<evidence type="ECO:0000256" key="5">
    <source>
        <dbReference type="ARBA" id="ARBA00023136"/>
    </source>
</evidence>
<feature type="transmembrane region" description="Helical" evidence="6">
    <location>
        <begin position="266"/>
        <end position="288"/>
    </location>
</feature>
<dbReference type="InterPro" id="IPR011701">
    <property type="entry name" value="MFS"/>
</dbReference>
<keyword evidence="9" id="KW-1185">Reference proteome</keyword>
<comment type="subcellular location">
    <subcellularLocation>
        <location evidence="1">Cell membrane</location>
        <topology evidence="1">Multi-pass membrane protein</topology>
    </subcellularLocation>
</comment>
<dbReference type="Gene3D" id="1.20.1720.10">
    <property type="entry name" value="Multidrug resistance protein D"/>
    <property type="match status" value="1"/>
</dbReference>
<feature type="transmembrane region" description="Helical" evidence="6">
    <location>
        <begin position="442"/>
        <end position="463"/>
    </location>
</feature>
<feature type="transmembrane region" description="Helical" evidence="6">
    <location>
        <begin position="49"/>
        <end position="68"/>
    </location>
</feature>
<evidence type="ECO:0000256" key="2">
    <source>
        <dbReference type="ARBA" id="ARBA00022448"/>
    </source>
</evidence>
<feature type="transmembrane region" description="Helical" evidence="6">
    <location>
        <begin position="353"/>
        <end position="372"/>
    </location>
</feature>
<gene>
    <name evidence="8" type="ORF">PVK37_23375</name>
</gene>
<keyword evidence="3 6" id="KW-0812">Transmembrane</keyword>
<dbReference type="SUPFAM" id="SSF103473">
    <property type="entry name" value="MFS general substrate transporter"/>
    <property type="match status" value="1"/>
</dbReference>
<feature type="transmembrane region" description="Helical" evidence="6">
    <location>
        <begin position="402"/>
        <end position="422"/>
    </location>
</feature>
<feature type="transmembrane region" description="Helical" evidence="6">
    <location>
        <begin position="222"/>
        <end position="245"/>
    </location>
</feature>
<dbReference type="PROSITE" id="PS50850">
    <property type="entry name" value="MFS"/>
    <property type="match status" value="1"/>
</dbReference>
<proteinExistence type="predicted"/>
<organism evidence="8 9">
    <name type="scientific">Micromonospora cathayae</name>
    <dbReference type="NCBI Taxonomy" id="3028804"/>
    <lineage>
        <taxon>Bacteria</taxon>
        <taxon>Bacillati</taxon>
        <taxon>Actinomycetota</taxon>
        <taxon>Actinomycetes</taxon>
        <taxon>Micromonosporales</taxon>
        <taxon>Micromonosporaceae</taxon>
        <taxon>Micromonospora</taxon>
    </lineage>
</organism>
<feature type="transmembrane region" description="Helical" evidence="6">
    <location>
        <begin position="166"/>
        <end position="184"/>
    </location>
</feature>
<feature type="transmembrane region" description="Helical" evidence="6">
    <location>
        <begin position="196"/>
        <end position="216"/>
    </location>
</feature>
<evidence type="ECO:0000259" key="7">
    <source>
        <dbReference type="PROSITE" id="PS50850"/>
    </source>
</evidence>
<dbReference type="PRINTS" id="PR01036">
    <property type="entry name" value="TCRTETB"/>
</dbReference>
<dbReference type="Proteomes" id="UP001219605">
    <property type="component" value="Chromosome"/>
</dbReference>
<name>A0ABY7ZLQ9_9ACTN</name>
<dbReference type="PANTHER" id="PTHR42718">
    <property type="entry name" value="MAJOR FACILITATOR SUPERFAMILY MULTIDRUG TRANSPORTER MFSC"/>
    <property type="match status" value="1"/>
</dbReference>
<dbReference type="InterPro" id="IPR020846">
    <property type="entry name" value="MFS_dom"/>
</dbReference>
<feature type="domain" description="Major facilitator superfamily (MFS) profile" evidence="7">
    <location>
        <begin position="10"/>
        <end position="470"/>
    </location>
</feature>
<dbReference type="Pfam" id="PF07690">
    <property type="entry name" value="MFS_1"/>
    <property type="match status" value="1"/>
</dbReference>
<keyword evidence="5 6" id="KW-0472">Membrane</keyword>
<dbReference type="PANTHER" id="PTHR42718:SF9">
    <property type="entry name" value="MAJOR FACILITATOR SUPERFAMILY MULTIDRUG TRANSPORTER MFSC"/>
    <property type="match status" value="1"/>
</dbReference>
<evidence type="ECO:0000256" key="4">
    <source>
        <dbReference type="ARBA" id="ARBA00022989"/>
    </source>
</evidence>
<feature type="transmembrane region" description="Helical" evidence="6">
    <location>
        <begin position="300"/>
        <end position="317"/>
    </location>
</feature>
<dbReference type="EMBL" id="CP118615">
    <property type="protein sequence ID" value="WDZ83381.1"/>
    <property type="molecule type" value="Genomic_DNA"/>
</dbReference>
<evidence type="ECO:0000313" key="9">
    <source>
        <dbReference type="Proteomes" id="UP001219605"/>
    </source>
</evidence>
<keyword evidence="2" id="KW-0813">Transport</keyword>
<feature type="transmembrane region" description="Helical" evidence="6">
    <location>
        <begin position="138"/>
        <end position="160"/>
    </location>
</feature>
<sequence>MSLPWRARAALLVCCGTLFLGVLDGTALNLALPSLQRDLRLTTPELQWVATSNALVRASLTLLCGAIADRYGRRRVFRLGLAVFVVGSLLCSVAPDAGWLIASRGLQGAGGALMAPPALALIANLFPDAQRRGRALGTWSATAGVSAACGPLVGGVLVQAAGWRSVFLVGVGGAGLLYLGTRLLPDGRVDGPTRRLDGLGNTLAALVLVGFTFALIDGPSRGWTSGAVLTAVAVALVAAIGYAPAARRRPDPVLDPAHLAVPALRGAVLSAVVAYLALAGFTFVNTFYLQQVRGFSPLETGVLTLPTTVGTLVLANVSGRIVGRRGGRLPATAGHLCFVASMALLAVVVTTDAWLPVLLVGYLLLGAGMGLVNPPATNTAVNSLPGERAGVASAITSASRQIGTNLGVAVLGAVVVSVLAATGQPTDDIARVAAESGDDFTTALRVAYGLVAATAVVTAWATWRLFRPPPARKEVVADADLAAPSTATPVT</sequence>
<keyword evidence="4 6" id="KW-1133">Transmembrane helix</keyword>